<dbReference type="PANTHER" id="PTHR10629">
    <property type="entry name" value="CYTOSINE-SPECIFIC METHYLTRANSFERASE"/>
    <property type="match status" value="1"/>
</dbReference>
<evidence type="ECO:0000256" key="1">
    <source>
        <dbReference type="ARBA" id="ARBA00011975"/>
    </source>
</evidence>
<evidence type="ECO:0000256" key="8">
    <source>
        <dbReference type="RuleBase" id="RU000416"/>
    </source>
</evidence>
<sequence>MNQQIGVIDLFSGPGGLGEGFSAFSTPEGFKPFKIELSVEKEPAAHATLTLRSFLRKFENGFPDEYYDFLNGIRDEPDWEKLYPEQWHAAKHEAVLMELGHPQTSVFVNERLESIKKQYGGNTVLIGGPPCQAYSLVGRSRNAGKADYQPHEDERHFLYQEYVNVLSNLQPALFVMENVKGMLSSAVKGDRIFQQVMMDLQSAGGDQNYKLVALSASSKHQKDWVLPAPSEFIVRAEDYGVPQARHRVIIVGIRSDIELSAYVADELALAKIDKYASVNHVLGSLPKLRSGLSRKDSTESWCAAVENAIKLISAVDELPDTLKPDQLKQALEELERQYAEFSRLERKPLSGTGFHETCPVDLRSWLEDPKLKRLPNHETRGHMASDLGRYMYAALFGTVVGRSPKAAEFPAELAPNHKNWQTGKFADRFRVQIANRPATTVTSHISKDGHYFIHPDALQCRSLTVREAARLQTFPDNYFFKGNRTEQYVQVGNAVPPYLARLIAQAAFQKICWNSFQTPENS</sequence>
<comment type="catalytic activity">
    <reaction evidence="6">
        <text>a 2'-deoxycytidine in DNA + S-adenosyl-L-methionine = a 5-methyl-2'-deoxycytidine in DNA + S-adenosyl-L-homocysteine + H(+)</text>
        <dbReference type="Rhea" id="RHEA:13681"/>
        <dbReference type="Rhea" id="RHEA-COMP:11369"/>
        <dbReference type="Rhea" id="RHEA-COMP:11370"/>
        <dbReference type="ChEBI" id="CHEBI:15378"/>
        <dbReference type="ChEBI" id="CHEBI:57856"/>
        <dbReference type="ChEBI" id="CHEBI:59789"/>
        <dbReference type="ChEBI" id="CHEBI:85452"/>
        <dbReference type="ChEBI" id="CHEBI:85454"/>
        <dbReference type="EC" id="2.1.1.37"/>
    </reaction>
</comment>
<evidence type="ECO:0000313" key="10">
    <source>
        <dbReference type="Proteomes" id="UP000252266"/>
    </source>
</evidence>
<evidence type="ECO:0000256" key="4">
    <source>
        <dbReference type="ARBA" id="ARBA00022691"/>
    </source>
</evidence>
<comment type="similarity">
    <text evidence="7 8">Belongs to the class I-like SAM-binding methyltransferase superfamily. C5-methyltransferase family.</text>
</comment>
<dbReference type="EC" id="2.1.1.37" evidence="1"/>
<proteinExistence type="inferred from homology"/>
<evidence type="ECO:0000256" key="6">
    <source>
        <dbReference type="ARBA" id="ARBA00047422"/>
    </source>
</evidence>
<dbReference type="RefSeq" id="WP_062959399.1">
    <property type="nucleotide sequence ID" value="NZ_JPWJ01000002.1"/>
</dbReference>
<dbReference type="GO" id="GO:0009307">
    <property type="term" value="P:DNA restriction-modification system"/>
    <property type="evidence" value="ECO:0007669"/>
    <property type="project" value="UniProtKB-KW"/>
</dbReference>
<dbReference type="Gene3D" id="3.40.50.150">
    <property type="entry name" value="Vaccinia Virus protein VP39"/>
    <property type="match status" value="1"/>
</dbReference>
<dbReference type="GO" id="GO:0003677">
    <property type="term" value="F:DNA binding"/>
    <property type="evidence" value="ECO:0007669"/>
    <property type="project" value="TreeGrafter"/>
</dbReference>
<comment type="caution">
    <text evidence="9">The sequence shown here is derived from an EMBL/GenBank/DDBJ whole genome shotgun (WGS) entry which is preliminary data.</text>
</comment>
<dbReference type="NCBIfam" id="TIGR00675">
    <property type="entry name" value="dcm"/>
    <property type="match status" value="1"/>
</dbReference>
<dbReference type="SUPFAM" id="SSF53335">
    <property type="entry name" value="S-adenosyl-L-methionine-dependent methyltransferases"/>
    <property type="match status" value="1"/>
</dbReference>
<dbReference type="GO" id="GO:0003886">
    <property type="term" value="F:DNA (cytosine-5-)-methyltransferase activity"/>
    <property type="evidence" value="ECO:0007669"/>
    <property type="project" value="UniProtKB-EC"/>
</dbReference>
<evidence type="ECO:0000256" key="2">
    <source>
        <dbReference type="ARBA" id="ARBA00022603"/>
    </source>
</evidence>
<gene>
    <name evidence="9" type="ORF">TH44_05095</name>
</gene>
<keyword evidence="3 7" id="KW-0808">Transferase</keyword>
<feature type="active site" evidence="7">
    <location>
        <position position="131"/>
    </location>
</feature>
<evidence type="ECO:0000256" key="3">
    <source>
        <dbReference type="ARBA" id="ARBA00022679"/>
    </source>
</evidence>
<dbReference type="GO" id="GO:0032259">
    <property type="term" value="P:methylation"/>
    <property type="evidence" value="ECO:0007669"/>
    <property type="project" value="UniProtKB-KW"/>
</dbReference>
<name>A0A367XDU7_9PROT</name>
<keyword evidence="2 7" id="KW-0489">Methyltransferase</keyword>
<protein>
    <recommendedName>
        <fullName evidence="1">DNA (cytosine-5-)-methyltransferase</fullName>
        <ecNumber evidence="1">2.1.1.37</ecNumber>
    </recommendedName>
</protein>
<dbReference type="Proteomes" id="UP000252266">
    <property type="component" value="Unassembled WGS sequence"/>
</dbReference>
<dbReference type="PANTHER" id="PTHR10629:SF52">
    <property type="entry name" value="DNA (CYTOSINE-5)-METHYLTRANSFERASE 1"/>
    <property type="match status" value="1"/>
</dbReference>
<keyword evidence="4 7" id="KW-0949">S-adenosyl-L-methionine</keyword>
<dbReference type="AlphaFoldDB" id="A0A367XDU7"/>
<dbReference type="PRINTS" id="PR00105">
    <property type="entry name" value="C5METTRFRASE"/>
</dbReference>
<evidence type="ECO:0000256" key="7">
    <source>
        <dbReference type="PROSITE-ProRule" id="PRU01016"/>
    </source>
</evidence>
<dbReference type="InterPro" id="IPR050390">
    <property type="entry name" value="C5-Methyltransferase"/>
</dbReference>
<reference evidence="9 10" key="1">
    <citation type="submission" date="2014-07" db="EMBL/GenBank/DDBJ databases">
        <title>Draft genome sequence of Thalassospira xiamenensis IB13.</title>
        <authorList>
            <person name="Lai Q."/>
            <person name="Shao Z."/>
        </authorList>
    </citation>
    <scope>NUCLEOTIDE SEQUENCE [LARGE SCALE GENOMIC DNA]</scope>
    <source>
        <strain evidence="9 10">IB13</strain>
    </source>
</reference>
<evidence type="ECO:0000313" key="9">
    <source>
        <dbReference type="EMBL" id="RCK51804.1"/>
    </source>
</evidence>
<dbReference type="Gene3D" id="3.90.120.10">
    <property type="entry name" value="DNA Methylase, subunit A, domain 2"/>
    <property type="match status" value="1"/>
</dbReference>
<dbReference type="PROSITE" id="PS51679">
    <property type="entry name" value="SAM_MT_C5"/>
    <property type="match status" value="1"/>
</dbReference>
<dbReference type="InterPro" id="IPR001525">
    <property type="entry name" value="C5_MeTfrase"/>
</dbReference>
<dbReference type="Pfam" id="PF00145">
    <property type="entry name" value="DNA_methylase"/>
    <property type="match status" value="1"/>
</dbReference>
<dbReference type="GO" id="GO:0044027">
    <property type="term" value="P:negative regulation of gene expression via chromosomal CpG island methylation"/>
    <property type="evidence" value="ECO:0007669"/>
    <property type="project" value="TreeGrafter"/>
</dbReference>
<keyword evidence="5" id="KW-0680">Restriction system</keyword>
<organism evidence="9 10">
    <name type="scientific">Thalassospira xiamenensis</name>
    <dbReference type="NCBI Taxonomy" id="220697"/>
    <lineage>
        <taxon>Bacteria</taxon>
        <taxon>Pseudomonadati</taxon>
        <taxon>Pseudomonadota</taxon>
        <taxon>Alphaproteobacteria</taxon>
        <taxon>Rhodospirillales</taxon>
        <taxon>Thalassospiraceae</taxon>
        <taxon>Thalassospira</taxon>
    </lineage>
</organism>
<dbReference type="InterPro" id="IPR029063">
    <property type="entry name" value="SAM-dependent_MTases_sf"/>
</dbReference>
<dbReference type="EMBL" id="JPWJ01000002">
    <property type="protein sequence ID" value="RCK51804.1"/>
    <property type="molecule type" value="Genomic_DNA"/>
</dbReference>
<accession>A0A367XDU7</accession>
<evidence type="ECO:0000256" key="5">
    <source>
        <dbReference type="ARBA" id="ARBA00022747"/>
    </source>
</evidence>